<dbReference type="GO" id="GO:0043657">
    <property type="term" value="C:host cell"/>
    <property type="evidence" value="ECO:0007669"/>
    <property type="project" value="UniProtKB-SubCell"/>
</dbReference>
<comment type="subcellular location">
    <subcellularLocation>
        <location evidence="1">Host cell</location>
    </subcellularLocation>
    <subcellularLocation>
        <location evidence="2">Secreted</location>
    </subcellularLocation>
</comment>
<dbReference type="SUPFAM" id="SSF52540">
    <property type="entry name" value="P-loop containing nucleoside triphosphate hydrolases"/>
    <property type="match status" value="1"/>
</dbReference>
<accession>D0N911</accession>
<evidence type="ECO:0000259" key="4">
    <source>
        <dbReference type="Pfam" id="PF20147"/>
    </source>
</evidence>
<dbReference type="OrthoDB" id="160196at2759"/>
<dbReference type="InterPro" id="IPR027417">
    <property type="entry name" value="P-loop_NTPase"/>
</dbReference>
<keyword evidence="6" id="KW-1185">Reference proteome</keyword>
<keyword evidence="3" id="KW-0964">Secreted</keyword>
<dbReference type="HOGENOM" id="CLU_532646_0_0_1"/>
<dbReference type="RefSeq" id="XP_002904677.1">
    <property type="nucleotide sequence ID" value="XM_002904631.1"/>
</dbReference>
<feature type="domain" description="Crinkler effector protein N-terminal" evidence="4">
    <location>
        <begin position="6"/>
        <end position="142"/>
    </location>
</feature>
<dbReference type="EMBL" id="DS028128">
    <property type="protein sequence ID" value="EEY54046.1"/>
    <property type="molecule type" value="Genomic_DNA"/>
</dbReference>
<proteinExistence type="predicted"/>
<reference evidence="6" key="1">
    <citation type="journal article" date="2009" name="Nature">
        <title>Genome sequence and analysis of the Irish potato famine pathogen Phytophthora infestans.</title>
        <authorList>
            <consortium name="The Broad Institute Genome Sequencing Platform"/>
            <person name="Haas B.J."/>
            <person name="Kamoun S."/>
            <person name="Zody M.C."/>
            <person name="Jiang R.H."/>
            <person name="Handsaker R.E."/>
            <person name="Cano L.M."/>
            <person name="Grabherr M."/>
            <person name="Kodira C.D."/>
            <person name="Raffaele S."/>
            <person name="Torto-Alalibo T."/>
            <person name="Bozkurt T.O."/>
            <person name="Ah-Fong A.M."/>
            <person name="Alvarado L."/>
            <person name="Anderson V.L."/>
            <person name="Armstrong M.R."/>
            <person name="Avrova A."/>
            <person name="Baxter L."/>
            <person name="Beynon J."/>
            <person name="Boevink P.C."/>
            <person name="Bollmann S.R."/>
            <person name="Bos J.I."/>
            <person name="Bulone V."/>
            <person name="Cai G."/>
            <person name="Cakir C."/>
            <person name="Carrington J.C."/>
            <person name="Chawner M."/>
            <person name="Conti L."/>
            <person name="Costanzo S."/>
            <person name="Ewan R."/>
            <person name="Fahlgren N."/>
            <person name="Fischbach M.A."/>
            <person name="Fugelstad J."/>
            <person name="Gilroy E.M."/>
            <person name="Gnerre S."/>
            <person name="Green P.J."/>
            <person name="Grenville-Briggs L.J."/>
            <person name="Griffith J."/>
            <person name="Grunwald N.J."/>
            <person name="Horn K."/>
            <person name="Horner N.R."/>
            <person name="Hu C.H."/>
            <person name="Huitema E."/>
            <person name="Jeong D.H."/>
            <person name="Jones A.M."/>
            <person name="Jones J.D."/>
            <person name="Jones R.W."/>
            <person name="Karlsson E.K."/>
            <person name="Kunjeti S.G."/>
            <person name="Lamour K."/>
            <person name="Liu Z."/>
            <person name="Ma L."/>
            <person name="Maclean D."/>
            <person name="Chibucos M.C."/>
            <person name="McDonald H."/>
            <person name="McWalters J."/>
            <person name="Meijer H.J."/>
            <person name="Morgan W."/>
            <person name="Morris P.F."/>
            <person name="Munro C.A."/>
            <person name="O'Neill K."/>
            <person name="Ospina-Giraldo M."/>
            <person name="Pinzon A."/>
            <person name="Pritchard L."/>
            <person name="Ramsahoye B."/>
            <person name="Ren Q."/>
            <person name="Restrepo S."/>
            <person name="Roy S."/>
            <person name="Sadanandom A."/>
            <person name="Savidor A."/>
            <person name="Schornack S."/>
            <person name="Schwartz D.C."/>
            <person name="Schumann U.D."/>
            <person name="Schwessinger B."/>
            <person name="Seyer L."/>
            <person name="Sharpe T."/>
            <person name="Silvar C."/>
            <person name="Song J."/>
            <person name="Studholme D.J."/>
            <person name="Sykes S."/>
            <person name="Thines M."/>
            <person name="van de Vondervoort P.J."/>
            <person name="Phuntumart V."/>
            <person name="Wawra S."/>
            <person name="Weide R."/>
            <person name="Win J."/>
            <person name="Young C."/>
            <person name="Zhou S."/>
            <person name="Fry W."/>
            <person name="Meyers B.C."/>
            <person name="van West P."/>
            <person name="Ristaino J."/>
            <person name="Govers F."/>
            <person name="Birch P.R."/>
            <person name="Whisson S.C."/>
            <person name="Judelson H.S."/>
            <person name="Nusbaum C."/>
        </authorList>
    </citation>
    <scope>NUCLEOTIDE SEQUENCE [LARGE SCALE GENOMIC DNA]</scope>
    <source>
        <strain evidence="6">T30-4</strain>
    </source>
</reference>
<sequence>MVVASIQCVIAGQAGSSFDVEIDDAAKVSKLKKAIKEKKSNELKYVDADKLQLFLAKQPIAEEGGKEVVPDYRPSAKEMKKRLKWLPDEHRAALKLAKGESDDYINALMAGEQILGSKTLATWLYTKNNMELPSSEQIHMLVKVPEGASAVPLPTTTALKEPNTYAEECLSIQEWDIGVVHKIPLIWEFMRKLGRCTNSGKIYWRIEDKKVVSVLVDGWFRASSPSNINVHANKKSIVMGSPGIGKSTLLCLLAFYLVFKHKTNVLMYRRLTLFKQENCLLYLGYDGDKVVFFSKESCKVSKAEPIYQALRRQHGDANAWLLLDGFHHHQISEGLRTYNVLATSQQVKLKDHEITDAYLCLFPCWRKQDPFKLGEQVYHSDAVEMDNRYYYSGGSVLLFTLPTIDLIEQAIRVALHEVSDVARIISTQSTSATNDSQVDRLRHTFIEDVANLTHYTKSSHWQQMVDSEYAVRKLSFKLPLDALFLVYNWARTTKHGALAGCALEIYIHRLAADNRLSLKAVIEKKIFTTILHNHRNCSLRSQKRLVLQSRKSTCNLHCNTLMLSNLHCNTSSPCKMHCSSEGPFLSKNYCRRLLELLPNYFEV</sequence>
<dbReference type="AlphaFoldDB" id="D0N911"/>
<dbReference type="OMA" id="CALEIYI"/>
<dbReference type="InterPro" id="IPR045379">
    <property type="entry name" value="Crinkler_N"/>
</dbReference>
<dbReference type="Pfam" id="PF20147">
    <property type="entry name" value="Crinkler"/>
    <property type="match status" value="1"/>
</dbReference>
<dbReference type="GeneID" id="9462849"/>
<dbReference type="KEGG" id="pif:PITG_22832"/>
<dbReference type="VEuPathDB" id="FungiDB:PITG_22832"/>
<evidence type="ECO:0000313" key="6">
    <source>
        <dbReference type="Proteomes" id="UP000006643"/>
    </source>
</evidence>
<dbReference type="eggNOG" id="ENOG502SGIV">
    <property type="taxonomic scope" value="Eukaryota"/>
</dbReference>
<evidence type="ECO:0000256" key="1">
    <source>
        <dbReference type="ARBA" id="ARBA00004340"/>
    </source>
</evidence>
<dbReference type="Proteomes" id="UP000006643">
    <property type="component" value="Unassembled WGS sequence"/>
</dbReference>
<evidence type="ECO:0000313" key="5">
    <source>
        <dbReference type="EMBL" id="EEY54046.1"/>
    </source>
</evidence>
<evidence type="ECO:0000256" key="2">
    <source>
        <dbReference type="ARBA" id="ARBA00004613"/>
    </source>
</evidence>
<evidence type="ECO:0000256" key="3">
    <source>
        <dbReference type="ARBA" id="ARBA00022525"/>
    </source>
</evidence>
<organism evidence="5 6">
    <name type="scientific">Phytophthora infestans (strain T30-4)</name>
    <name type="common">Potato late blight agent</name>
    <dbReference type="NCBI Taxonomy" id="403677"/>
    <lineage>
        <taxon>Eukaryota</taxon>
        <taxon>Sar</taxon>
        <taxon>Stramenopiles</taxon>
        <taxon>Oomycota</taxon>
        <taxon>Peronosporomycetes</taxon>
        <taxon>Peronosporales</taxon>
        <taxon>Peronosporaceae</taxon>
        <taxon>Phytophthora</taxon>
    </lineage>
</organism>
<dbReference type="InParanoid" id="D0N911"/>
<dbReference type="GO" id="GO:0005576">
    <property type="term" value="C:extracellular region"/>
    <property type="evidence" value="ECO:0007669"/>
    <property type="project" value="UniProtKB-SubCell"/>
</dbReference>
<protein>
    <submittedName>
        <fullName evidence="5">Crinkler (CRN) family protein</fullName>
    </submittedName>
</protein>
<gene>
    <name evidence="5" type="ORF">PITG_22832</name>
</gene>
<name>D0N911_PHYIT</name>